<evidence type="ECO:0000256" key="13">
    <source>
        <dbReference type="ARBA" id="ARBA00022989"/>
    </source>
</evidence>
<dbReference type="InterPro" id="IPR003644">
    <property type="entry name" value="Calx_beta"/>
</dbReference>
<evidence type="ECO:0000256" key="3">
    <source>
        <dbReference type="ARBA" id="ARBA00022448"/>
    </source>
</evidence>
<feature type="transmembrane region" description="Helical" evidence="20">
    <location>
        <begin position="808"/>
        <end position="830"/>
    </location>
</feature>
<proteinExistence type="inferred from homology"/>
<dbReference type="GeneID" id="117650347"/>
<keyword evidence="10" id="KW-0677">Repeat</keyword>
<evidence type="ECO:0000256" key="15">
    <source>
        <dbReference type="ARBA" id="ARBA00023065"/>
    </source>
</evidence>
<dbReference type="GO" id="GO:0005432">
    <property type="term" value="F:calcium:sodium antiporter activity"/>
    <property type="evidence" value="ECO:0007669"/>
    <property type="project" value="InterPro"/>
</dbReference>
<dbReference type="GO" id="GO:0007154">
    <property type="term" value="P:cell communication"/>
    <property type="evidence" value="ECO:0007669"/>
    <property type="project" value="InterPro"/>
</dbReference>
<evidence type="ECO:0000256" key="11">
    <source>
        <dbReference type="ARBA" id="ARBA00022837"/>
    </source>
</evidence>
<keyword evidence="13 20" id="KW-1133">Transmembrane helix</keyword>
<feature type="transmembrane region" description="Helical" evidence="20">
    <location>
        <begin position="202"/>
        <end position="222"/>
    </location>
</feature>
<dbReference type="InterPro" id="IPR044880">
    <property type="entry name" value="NCX_ion-bd_dom_sf"/>
</dbReference>
<comment type="similarity">
    <text evidence="2">Belongs to the Ca(2+):cation antiporter (CaCA) (TC 2.A.19) family. SLC8 subfamily.</text>
</comment>
<evidence type="ECO:0000256" key="12">
    <source>
        <dbReference type="ARBA" id="ARBA00022860"/>
    </source>
</evidence>
<evidence type="ECO:0000256" key="17">
    <source>
        <dbReference type="ARBA" id="ARBA00023180"/>
    </source>
</evidence>
<dbReference type="RefSeq" id="XP_034249603.1">
    <property type="nucleotide sequence ID" value="XM_034393712.1"/>
</dbReference>
<evidence type="ECO:0000256" key="1">
    <source>
        <dbReference type="ARBA" id="ARBA00004651"/>
    </source>
</evidence>
<keyword evidence="22" id="KW-1185">Reference proteome</keyword>
<evidence type="ECO:0000256" key="18">
    <source>
        <dbReference type="ARBA" id="ARBA00023201"/>
    </source>
</evidence>
<keyword evidence="5" id="KW-1003">Cell membrane</keyword>
<dbReference type="GO" id="GO:0042383">
    <property type="term" value="C:sarcolemma"/>
    <property type="evidence" value="ECO:0007669"/>
    <property type="project" value="TreeGrafter"/>
</dbReference>
<keyword evidence="14" id="KW-0915">Sodium</keyword>
<keyword evidence="7 20" id="KW-0812">Transmembrane</keyword>
<evidence type="ECO:0000313" key="22">
    <source>
        <dbReference type="Proteomes" id="UP000515158"/>
    </source>
</evidence>
<reference evidence="23" key="1">
    <citation type="submission" date="2025-08" db="UniProtKB">
        <authorList>
            <consortium name="RefSeq"/>
        </authorList>
    </citation>
    <scope>IDENTIFICATION</scope>
    <source>
        <tissue evidence="23">Total insect</tissue>
    </source>
</reference>
<dbReference type="GO" id="GO:0098794">
    <property type="term" value="C:postsynapse"/>
    <property type="evidence" value="ECO:0007669"/>
    <property type="project" value="TreeGrafter"/>
</dbReference>
<evidence type="ECO:0000256" key="19">
    <source>
        <dbReference type="ARBA" id="ARBA00033667"/>
    </source>
</evidence>
<keyword evidence="6" id="KW-0109">Calcium transport</keyword>
<keyword evidence="18" id="KW-0739">Sodium transport</keyword>
<feature type="domain" description="Calx-beta" evidence="21">
    <location>
        <begin position="352"/>
        <end position="449"/>
    </location>
</feature>
<evidence type="ECO:0000256" key="20">
    <source>
        <dbReference type="SAM" id="Phobius"/>
    </source>
</evidence>
<dbReference type="PRINTS" id="PR01259">
    <property type="entry name" value="NACAEXCHNGR"/>
</dbReference>
<dbReference type="SUPFAM" id="SSF141072">
    <property type="entry name" value="CalX-like"/>
    <property type="match status" value="2"/>
</dbReference>
<evidence type="ECO:0000256" key="14">
    <source>
        <dbReference type="ARBA" id="ARBA00023053"/>
    </source>
</evidence>
<evidence type="ECO:0000259" key="21">
    <source>
        <dbReference type="SMART" id="SM00237"/>
    </source>
</evidence>
<keyword evidence="16 20" id="KW-0472">Membrane</keyword>
<dbReference type="InterPro" id="IPR004837">
    <property type="entry name" value="NaCa_Exmemb"/>
</dbReference>
<evidence type="ECO:0000256" key="6">
    <source>
        <dbReference type="ARBA" id="ARBA00022568"/>
    </source>
</evidence>
<feature type="transmembrane region" description="Helical" evidence="20">
    <location>
        <begin position="768"/>
        <end position="788"/>
    </location>
</feature>
<comment type="subcellular location">
    <subcellularLocation>
        <location evidence="1">Cell membrane</location>
        <topology evidence="1">Multi-pass membrane protein</topology>
    </subcellularLocation>
</comment>
<evidence type="ECO:0000313" key="23">
    <source>
        <dbReference type="RefSeq" id="XP_034249603.1"/>
    </source>
</evidence>
<keyword evidence="12" id="KW-0112">Calmodulin-binding</keyword>
<keyword evidence="3" id="KW-0813">Transport</keyword>
<evidence type="ECO:0000256" key="4">
    <source>
        <dbReference type="ARBA" id="ARBA00022449"/>
    </source>
</evidence>
<dbReference type="InterPro" id="IPR038081">
    <property type="entry name" value="CalX-like_sf"/>
</dbReference>
<comment type="catalytic activity">
    <reaction evidence="19">
        <text>Ca(2+)(in) + 3 Na(+)(out) = Ca(2+)(out) + 3 Na(+)(in)</text>
        <dbReference type="Rhea" id="RHEA:69955"/>
        <dbReference type="ChEBI" id="CHEBI:29101"/>
        <dbReference type="ChEBI" id="CHEBI:29108"/>
    </reaction>
</comment>
<feature type="transmembrane region" description="Helical" evidence="20">
    <location>
        <begin position="173"/>
        <end position="196"/>
    </location>
</feature>
<dbReference type="OrthoDB" id="418484at2759"/>
<keyword evidence="4" id="KW-0050">Antiport</keyword>
<evidence type="ECO:0000256" key="9">
    <source>
        <dbReference type="ARBA" id="ARBA00022729"/>
    </source>
</evidence>
<dbReference type="AlphaFoldDB" id="A0A6P8ZW55"/>
<evidence type="ECO:0000256" key="7">
    <source>
        <dbReference type="ARBA" id="ARBA00022692"/>
    </source>
</evidence>
<feature type="transmembrane region" description="Helical" evidence="20">
    <location>
        <begin position="739"/>
        <end position="756"/>
    </location>
</feature>
<dbReference type="Gene3D" id="1.20.1420.30">
    <property type="entry name" value="NCX, central ion-binding region"/>
    <property type="match status" value="2"/>
</dbReference>
<dbReference type="PANTHER" id="PTHR11878:SF76">
    <property type="entry name" value="CALX-BETA DOMAIN-CONTAINING PROTEIN"/>
    <property type="match status" value="1"/>
</dbReference>
<name>A0A6P8ZW55_THRPL</name>
<dbReference type="Pfam" id="PF01699">
    <property type="entry name" value="Na_Ca_ex"/>
    <property type="match status" value="2"/>
</dbReference>
<feature type="transmembrane region" description="Helical" evidence="20">
    <location>
        <begin position="698"/>
        <end position="718"/>
    </location>
</feature>
<evidence type="ECO:0000256" key="16">
    <source>
        <dbReference type="ARBA" id="ARBA00023136"/>
    </source>
</evidence>
<dbReference type="Gene3D" id="2.60.40.2030">
    <property type="match status" value="2"/>
</dbReference>
<gene>
    <name evidence="23" type="primary">LOC117650347</name>
</gene>
<keyword evidence="15" id="KW-0406">Ion transport</keyword>
<evidence type="ECO:0000256" key="8">
    <source>
        <dbReference type="ARBA" id="ARBA00022723"/>
    </source>
</evidence>
<feature type="transmembrane region" description="Helical" evidence="20">
    <location>
        <begin position="662"/>
        <end position="692"/>
    </location>
</feature>
<dbReference type="KEGG" id="tpal:117650347"/>
<dbReference type="GO" id="GO:0030424">
    <property type="term" value="C:axon"/>
    <property type="evidence" value="ECO:0007669"/>
    <property type="project" value="TreeGrafter"/>
</dbReference>
<dbReference type="SMART" id="SM00237">
    <property type="entry name" value="Calx_beta"/>
    <property type="match status" value="2"/>
</dbReference>
<dbReference type="GO" id="GO:0098703">
    <property type="term" value="P:calcium ion import across plasma membrane"/>
    <property type="evidence" value="ECO:0007669"/>
    <property type="project" value="TreeGrafter"/>
</dbReference>
<dbReference type="PANTHER" id="PTHR11878">
    <property type="entry name" value="SODIUM/CALCIUM EXCHANGER"/>
    <property type="match status" value="1"/>
</dbReference>
<evidence type="ECO:0000256" key="5">
    <source>
        <dbReference type="ARBA" id="ARBA00022475"/>
    </source>
</evidence>
<dbReference type="GO" id="GO:0046872">
    <property type="term" value="F:metal ion binding"/>
    <property type="evidence" value="ECO:0007669"/>
    <property type="project" value="UniProtKB-KW"/>
</dbReference>
<dbReference type="GO" id="GO:0005516">
    <property type="term" value="F:calmodulin binding"/>
    <property type="evidence" value="ECO:0007669"/>
    <property type="project" value="UniProtKB-KW"/>
</dbReference>
<organism evidence="23">
    <name type="scientific">Thrips palmi</name>
    <name type="common">Melon thrips</name>
    <dbReference type="NCBI Taxonomy" id="161013"/>
    <lineage>
        <taxon>Eukaryota</taxon>
        <taxon>Metazoa</taxon>
        <taxon>Ecdysozoa</taxon>
        <taxon>Arthropoda</taxon>
        <taxon>Hexapoda</taxon>
        <taxon>Insecta</taxon>
        <taxon>Pterygota</taxon>
        <taxon>Neoptera</taxon>
        <taxon>Paraneoptera</taxon>
        <taxon>Thysanoptera</taxon>
        <taxon>Terebrantia</taxon>
        <taxon>Thripoidea</taxon>
        <taxon>Thripidae</taxon>
        <taxon>Thrips</taxon>
    </lineage>
</organism>
<dbReference type="InParanoid" id="A0A6P8ZW55"/>
<accession>A0A6P8ZW55</accession>
<feature type="transmembrane region" description="Helical" evidence="20">
    <location>
        <begin position="31"/>
        <end position="55"/>
    </location>
</feature>
<evidence type="ECO:0000256" key="10">
    <source>
        <dbReference type="ARBA" id="ARBA00022737"/>
    </source>
</evidence>
<feature type="domain" description="Calx-beta" evidence="21">
    <location>
        <begin position="466"/>
        <end position="565"/>
    </location>
</feature>
<keyword evidence="11" id="KW-0106">Calcium</keyword>
<dbReference type="Proteomes" id="UP000515158">
    <property type="component" value="Unplaced"/>
</dbReference>
<keyword evidence="9" id="KW-0732">Signal</keyword>
<sequence>MVTNASSAQCHDGLLLPFLDETGWRWEVRGVLYLLALLYLFLGVAIVTDIFMAAIESITSKTRKVFMAKERAKKNGSYSSVGGVVAGLREDEPEVIEVRVWNDTVANLTLMALGTSAPEILLATVEIIGNGFKAGELGPGTIVGSAAFNLLVITAICMLGVGAETRRVARIKVFVVTSLFGFLAYVWLLVVLKLVSPNEVELWEAVVTFLLFPVLTVVAYSADRGWCGFGRQRGNKRQLELGPIQPADGKDGETEKMVRERNLLSDGKLDKDSLVAFVREVKKFPGLTNEDAALLAAAKVNDAHPHSKMWYRIGAVRGISGSRRLQPQLSGRLREVYSALNEHPKAPNIGEVHVPDSATNAIVEFHAATVAVRESIGKFHVNVWRHGNLEGTVKVKVESIDGSAEVGKDYVAVNETLIFEPNELDKQVTIEILDDNQWEPTEEFFLKLSILDSENSKVELGKISIMEVTILDDDEPGILSFEKRGMLVKESSGFVRVSVVRRRGASGEVAIKWRTIDRSAISGRDFKGGSGELVFKHYEVQQDIEVPIIDDMEPEKDEHFEIELFEPSGGAKLGNINRIAITITNDDAFNTVVDHLMVLTKTNIDAIRVYRSTWSQQIKDALTVNGGDVENASNADYLLHFLSFGWKAIFSLIPPPTMCGGWLCFFVSLFGIGVMTAVIGDVAAIFGCLVGLPNTVTAITLVAVGTSLPDTFASLTAARQERYADSAIGNINGSNSVNVFLGLGLPWLLATIYHQAQGTKFTVQAGALGFSVLVFAIVAVLAIGTLVLRRYVKFFGQAELGGPAFPRIGSAILLLLLWVLYITMSILQVFDVIGEF</sequence>
<keyword evidence="17" id="KW-0325">Glycoprotein</keyword>
<feature type="transmembrane region" description="Helical" evidence="20">
    <location>
        <begin position="141"/>
        <end position="161"/>
    </location>
</feature>
<evidence type="ECO:0000256" key="2">
    <source>
        <dbReference type="ARBA" id="ARBA00007489"/>
    </source>
</evidence>
<dbReference type="InterPro" id="IPR004836">
    <property type="entry name" value="Na_Ca_Ex"/>
</dbReference>
<protein>
    <submittedName>
        <fullName evidence="23">Sodium/calcium exchanger 2-like</fullName>
    </submittedName>
</protein>
<dbReference type="Pfam" id="PF03160">
    <property type="entry name" value="Calx-beta"/>
    <property type="match status" value="1"/>
</dbReference>
<dbReference type="InterPro" id="IPR051171">
    <property type="entry name" value="CaCA"/>
</dbReference>
<keyword evidence="8" id="KW-0479">Metal-binding</keyword>